<feature type="transmembrane region" description="Helical" evidence="7">
    <location>
        <begin position="16"/>
        <end position="35"/>
    </location>
</feature>
<dbReference type="Proteomes" id="UP000035170">
    <property type="component" value="Unassembled WGS sequence"/>
</dbReference>
<evidence type="ECO:0000256" key="5">
    <source>
        <dbReference type="ARBA" id="ARBA00022989"/>
    </source>
</evidence>
<dbReference type="PANTHER" id="PTHR34582:SF6">
    <property type="entry name" value="UPF0702 TRANSMEMBRANE PROTEIN YCAP"/>
    <property type="match status" value="1"/>
</dbReference>
<keyword evidence="3" id="KW-1003">Cell membrane</keyword>
<proteinExistence type="inferred from homology"/>
<keyword evidence="4 7" id="KW-0812">Transmembrane</keyword>
<evidence type="ECO:0000256" key="6">
    <source>
        <dbReference type="ARBA" id="ARBA00023136"/>
    </source>
</evidence>
<accession>A0A0H2M256</accession>
<comment type="similarity">
    <text evidence="2">Belongs to the UPF0702 family.</text>
</comment>
<dbReference type="Gene3D" id="3.30.240.20">
    <property type="entry name" value="bsu07140 like domains"/>
    <property type="match status" value="1"/>
</dbReference>
<comment type="caution">
    <text evidence="9">The sequence shown here is derived from an EMBL/GenBank/DDBJ whole genome shotgun (WGS) entry which is preliminary data.</text>
</comment>
<evidence type="ECO:0000259" key="8">
    <source>
        <dbReference type="Pfam" id="PF04239"/>
    </source>
</evidence>
<dbReference type="PATRIC" id="fig|34073.19.peg.2500"/>
<dbReference type="EMBL" id="JZWI01000011">
    <property type="protein sequence ID" value="KLN56493.1"/>
    <property type="molecule type" value="Genomic_DNA"/>
</dbReference>
<dbReference type="PANTHER" id="PTHR34582">
    <property type="entry name" value="UPF0702 TRANSMEMBRANE PROTEIN YCAP"/>
    <property type="match status" value="1"/>
</dbReference>
<dbReference type="AlphaFoldDB" id="A0A0H2M256"/>
<reference evidence="9 10" key="1">
    <citation type="submission" date="2015-03" db="EMBL/GenBank/DDBJ databases">
        <title>Genome sequence of Variovorax paradoxus TBEA6.</title>
        <authorList>
            <person name="Poehlein A."/>
            <person name="Schuldes J."/>
            <person name="Wuebbeler J.H."/>
            <person name="Hiessl S."/>
            <person name="Steinbuechel A."/>
            <person name="Daniel R."/>
        </authorList>
    </citation>
    <scope>NUCLEOTIDE SEQUENCE [LARGE SCALE GENOMIC DNA]</scope>
    <source>
        <strain evidence="9 10">TBEA6</strain>
    </source>
</reference>
<dbReference type="GO" id="GO:0005886">
    <property type="term" value="C:plasma membrane"/>
    <property type="evidence" value="ECO:0007669"/>
    <property type="project" value="UniProtKB-SubCell"/>
</dbReference>
<evidence type="ECO:0000256" key="3">
    <source>
        <dbReference type="ARBA" id="ARBA00022475"/>
    </source>
</evidence>
<protein>
    <recommendedName>
        <fullName evidence="8">YetF C-terminal domain-containing protein</fullName>
    </recommendedName>
</protein>
<name>A0A0H2M256_VARPD</name>
<sequence length="159" mass="17907">MNLSDLFSPDQPLLEMVIRGSAIYWFLLVIFRFVLRRDVGSMSMADLLFIVLVADASSSAMQGEYKSITNGVALLGTLIAWNYLLDVLAYRYDLVARLLEPPPEPLVRHGKLVARTLRKERITVDELMGKLREEGIDDLGVVRVARLESDGKVSVIRNE</sequence>
<dbReference type="InterPro" id="IPR007353">
    <property type="entry name" value="DUF421"/>
</dbReference>
<comment type="subcellular location">
    <subcellularLocation>
        <location evidence="1">Cell membrane</location>
        <topology evidence="1">Multi-pass membrane protein</topology>
    </subcellularLocation>
</comment>
<gene>
    <name evidence="9" type="ORF">VPARA_24350</name>
</gene>
<feature type="transmembrane region" description="Helical" evidence="7">
    <location>
        <begin position="71"/>
        <end position="90"/>
    </location>
</feature>
<keyword evidence="10" id="KW-1185">Reference proteome</keyword>
<evidence type="ECO:0000256" key="7">
    <source>
        <dbReference type="SAM" id="Phobius"/>
    </source>
</evidence>
<organism evidence="9 10">
    <name type="scientific">Variovorax paradoxus</name>
    <dbReference type="NCBI Taxonomy" id="34073"/>
    <lineage>
        <taxon>Bacteria</taxon>
        <taxon>Pseudomonadati</taxon>
        <taxon>Pseudomonadota</taxon>
        <taxon>Betaproteobacteria</taxon>
        <taxon>Burkholderiales</taxon>
        <taxon>Comamonadaceae</taxon>
        <taxon>Variovorax</taxon>
    </lineage>
</organism>
<keyword evidence="5 7" id="KW-1133">Transmembrane helix</keyword>
<feature type="domain" description="YetF C-terminal" evidence="8">
    <location>
        <begin position="92"/>
        <end position="158"/>
    </location>
</feature>
<evidence type="ECO:0000256" key="1">
    <source>
        <dbReference type="ARBA" id="ARBA00004651"/>
    </source>
</evidence>
<evidence type="ECO:0000256" key="2">
    <source>
        <dbReference type="ARBA" id="ARBA00006448"/>
    </source>
</evidence>
<dbReference type="Pfam" id="PF04239">
    <property type="entry name" value="DUF421"/>
    <property type="match status" value="1"/>
</dbReference>
<evidence type="ECO:0000313" key="10">
    <source>
        <dbReference type="Proteomes" id="UP000035170"/>
    </source>
</evidence>
<evidence type="ECO:0000313" key="9">
    <source>
        <dbReference type="EMBL" id="KLN56493.1"/>
    </source>
</evidence>
<dbReference type="RefSeq" id="WP_047784707.1">
    <property type="nucleotide sequence ID" value="NZ_JZWI01000011.1"/>
</dbReference>
<keyword evidence="6 7" id="KW-0472">Membrane</keyword>
<dbReference type="InterPro" id="IPR023090">
    <property type="entry name" value="UPF0702_alpha/beta_dom_sf"/>
</dbReference>
<evidence type="ECO:0000256" key="4">
    <source>
        <dbReference type="ARBA" id="ARBA00022692"/>
    </source>
</evidence>